<dbReference type="PANTHER" id="PTHR48229">
    <property type="entry name" value="CAIB/BAIF FAMILY ENZYME (AFU_ORTHOLOGUE AFUA_1G05360)-RELATED"/>
    <property type="match status" value="1"/>
</dbReference>
<reference evidence="1 2" key="1">
    <citation type="submission" date="2022-03" db="EMBL/GenBank/DDBJ databases">
        <authorList>
            <person name="He Y."/>
        </authorList>
    </citation>
    <scope>NUCLEOTIDE SEQUENCE [LARGE SCALE GENOMIC DNA]</scope>
    <source>
        <strain evidence="1 2">TK19116</strain>
    </source>
</reference>
<dbReference type="InterPro" id="IPR023606">
    <property type="entry name" value="CoA-Trfase_III_dom_1_sf"/>
</dbReference>
<dbReference type="InterPro" id="IPR052985">
    <property type="entry name" value="CoA-trans_III_biosynth/detox"/>
</dbReference>
<comment type="caution">
    <text evidence="1">The sequence shown here is derived from an EMBL/GenBank/DDBJ whole genome shotgun (WGS) entry which is preliminary data.</text>
</comment>
<keyword evidence="1" id="KW-0808">Transferase</keyword>
<dbReference type="RefSeq" id="WP_255331008.1">
    <property type="nucleotide sequence ID" value="NZ_JAKZEU010000007.1"/>
</dbReference>
<dbReference type="Gene3D" id="3.40.50.10540">
    <property type="entry name" value="Crotonobetainyl-coa:carnitine coa-transferase, domain 1"/>
    <property type="match status" value="1"/>
</dbReference>
<sequence>MHNVIEADLRRLDAGAGRPPTPALVGHGRFNGDLPVSSLAGAAVSAAVSALQSLHDVNFGHLPDATVDRAKVDQWCRSSVIPLGWTLPSKWDPYANDYRTTDGWIRLHTNAEHHLAAARRVLGMPATPEAAGRAIARWDGEELETAIVEAGGCAARLRTREDWDAHPQGRAVSEEPIVIWDEADKHPSRWRPVNAKRPLSGLRVLDLTRVLAGPVATRFLASFGADVLRIDPPHWNEDGNAIEMTVGKTCAGLDLKDPDDREMFRRLVREADVLVHGLRADALHKMGFGTVACRELNPGLVTVGLNAYGWSGPWSTRRGFDSLVQRSAGLAFERAGAIIDLPYQVLDHATGYLTAAAVLHGLRLQRSGDRVLSARLSLARQAKLLIDHATAACAEAGREGGPTDAQGSIEHTDWGDIRRIGLPYRVEGIETGWRVAAHRLRSDPPAWHPAS</sequence>
<organism evidence="1 2">
    <name type="scientific">Paracoccus albicereus</name>
    <dbReference type="NCBI Taxonomy" id="2922394"/>
    <lineage>
        <taxon>Bacteria</taxon>
        <taxon>Pseudomonadati</taxon>
        <taxon>Pseudomonadota</taxon>
        <taxon>Alphaproteobacteria</taxon>
        <taxon>Rhodobacterales</taxon>
        <taxon>Paracoccaceae</taxon>
        <taxon>Paracoccus</taxon>
    </lineage>
</organism>
<evidence type="ECO:0000313" key="1">
    <source>
        <dbReference type="EMBL" id="MCQ0972001.1"/>
    </source>
</evidence>
<name>A0ABT1MYQ9_9RHOB</name>
<dbReference type="PANTHER" id="PTHR48229:SF1">
    <property type="entry name" value="ALPHA METHYLACYL-COA RACEMASE-RELATED"/>
    <property type="match status" value="1"/>
</dbReference>
<dbReference type="Pfam" id="PF02515">
    <property type="entry name" value="CoA_transf_3"/>
    <property type="match status" value="1"/>
</dbReference>
<gene>
    <name evidence="1" type="ORF">MLD63_16380</name>
</gene>
<dbReference type="SUPFAM" id="SSF89796">
    <property type="entry name" value="CoA-transferase family III (CaiB/BaiF)"/>
    <property type="match status" value="2"/>
</dbReference>
<keyword evidence="2" id="KW-1185">Reference proteome</keyword>
<proteinExistence type="predicted"/>
<dbReference type="Proteomes" id="UP001203945">
    <property type="component" value="Unassembled WGS sequence"/>
</dbReference>
<protein>
    <submittedName>
        <fullName evidence="1">CoA transferase</fullName>
    </submittedName>
</protein>
<accession>A0ABT1MYQ9</accession>
<dbReference type="InterPro" id="IPR003673">
    <property type="entry name" value="CoA-Trfase_fam_III"/>
</dbReference>
<dbReference type="GO" id="GO:0016740">
    <property type="term" value="F:transferase activity"/>
    <property type="evidence" value="ECO:0007669"/>
    <property type="project" value="UniProtKB-KW"/>
</dbReference>
<evidence type="ECO:0000313" key="2">
    <source>
        <dbReference type="Proteomes" id="UP001203945"/>
    </source>
</evidence>
<dbReference type="EMBL" id="JAKZEU010000007">
    <property type="protein sequence ID" value="MCQ0972001.1"/>
    <property type="molecule type" value="Genomic_DNA"/>
</dbReference>